<reference evidence="1 2" key="1">
    <citation type="submission" date="2020-08" db="EMBL/GenBank/DDBJ databases">
        <title>Cohnella phylogeny.</title>
        <authorList>
            <person name="Dunlap C."/>
        </authorList>
    </citation>
    <scope>NUCLEOTIDE SEQUENCE [LARGE SCALE GENOMIC DNA]</scope>
    <source>
        <strain evidence="1 2">DSM 25239</strain>
    </source>
</reference>
<keyword evidence="2" id="KW-1185">Reference proteome</keyword>
<protein>
    <submittedName>
        <fullName evidence="1">Bacillithiol system redox-active protein YtxJ</fullName>
    </submittedName>
</protein>
<name>A0A841TZR7_9BACL</name>
<sequence>MAVIRQLSTLEDWQETLRQSAEKPVLVFKHSTQCSVSAGAHEELMNYVSDASDEVGFALVRVIEERPVSNAIAETLGVTHKSPQAILVKDGQAVWDESHWRITYPFLSERLGEPGGSRTEA</sequence>
<dbReference type="AlphaFoldDB" id="A0A841TZR7"/>
<dbReference type="InterPro" id="IPR022551">
    <property type="entry name" value="BrxC"/>
</dbReference>
<evidence type="ECO:0000313" key="2">
    <source>
        <dbReference type="Proteomes" id="UP000553776"/>
    </source>
</evidence>
<dbReference type="NCBIfam" id="TIGR04019">
    <property type="entry name" value="B_thiol_YtxJ"/>
    <property type="match status" value="1"/>
</dbReference>
<dbReference type="SUPFAM" id="SSF52833">
    <property type="entry name" value="Thioredoxin-like"/>
    <property type="match status" value="1"/>
</dbReference>
<dbReference type="RefSeq" id="WP_185137039.1">
    <property type="nucleotide sequence ID" value="NZ_BORM01000042.1"/>
</dbReference>
<evidence type="ECO:0000313" key="1">
    <source>
        <dbReference type="EMBL" id="MBB6693059.1"/>
    </source>
</evidence>
<dbReference type="EMBL" id="JACJVR010000064">
    <property type="protein sequence ID" value="MBB6693059.1"/>
    <property type="molecule type" value="Genomic_DNA"/>
</dbReference>
<proteinExistence type="predicted"/>
<dbReference type="Gene3D" id="3.40.30.10">
    <property type="entry name" value="Glutaredoxin"/>
    <property type="match status" value="1"/>
</dbReference>
<comment type="caution">
    <text evidence="1">The sequence shown here is derived from an EMBL/GenBank/DDBJ whole genome shotgun (WGS) entry which is preliminary data.</text>
</comment>
<dbReference type="Proteomes" id="UP000553776">
    <property type="component" value="Unassembled WGS sequence"/>
</dbReference>
<gene>
    <name evidence="1" type="primary">ytxJ</name>
    <name evidence="1" type="ORF">H7B90_16770</name>
</gene>
<organism evidence="1 2">
    <name type="scientific">Cohnella xylanilytica</name>
    <dbReference type="NCBI Taxonomy" id="557555"/>
    <lineage>
        <taxon>Bacteria</taxon>
        <taxon>Bacillati</taxon>
        <taxon>Bacillota</taxon>
        <taxon>Bacilli</taxon>
        <taxon>Bacillales</taxon>
        <taxon>Paenibacillaceae</taxon>
        <taxon>Cohnella</taxon>
    </lineage>
</organism>
<dbReference type="InterPro" id="IPR036249">
    <property type="entry name" value="Thioredoxin-like_sf"/>
</dbReference>
<accession>A0A841TZR7</accession>
<dbReference type="Pfam" id="PF11009">
    <property type="entry name" value="BrxC"/>
    <property type="match status" value="1"/>
</dbReference>